<dbReference type="PROSITE" id="PS00792">
    <property type="entry name" value="DHPS_1"/>
    <property type="match status" value="1"/>
</dbReference>
<reference evidence="12 13" key="1">
    <citation type="submission" date="2024-09" db="EMBL/GenBank/DDBJ databases">
        <authorList>
            <person name="Sun Q."/>
            <person name="Mori K."/>
        </authorList>
    </citation>
    <scope>NUCLEOTIDE SEQUENCE [LARGE SCALE GENOMIC DNA]</scope>
    <source>
        <strain evidence="12 13">JCM 11411</strain>
    </source>
</reference>
<dbReference type="PANTHER" id="PTHR20941">
    <property type="entry name" value="FOLATE SYNTHESIS PROTEINS"/>
    <property type="match status" value="1"/>
</dbReference>
<dbReference type="Pfam" id="PF00809">
    <property type="entry name" value="Pterin_bind"/>
    <property type="match status" value="1"/>
</dbReference>
<dbReference type="PANTHER" id="PTHR20941:SF1">
    <property type="entry name" value="FOLIC ACID SYNTHESIS PROTEIN FOL1"/>
    <property type="match status" value="1"/>
</dbReference>
<comment type="catalytic activity">
    <reaction evidence="1">
        <text>(7,8-dihydropterin-6-yl)methyl diphosphate + 4-aminobenzoate = 7,8-dihydropteroate + diphosphate</text>
        <dbReference type="Rhea" id="RHEA:19949"/>
        <dbReference type="ChEBI" id="CHEBI:17836"/>
        <dbReference type="ChEBI" id="CHEBI:17839"/>
        <dbReference type="ChEBI" id="CHEBI:33019"/>
        <dbReference type="ChEBI" id="CHEBI:72950"/>
        <dbReference type="EC" id="2.5.1.15"/>
    </reaction>
</comment>
<keyword evidence="13" id="KW-1185">Reference proteome</keyword>
<proteinExistence type="inferred from homology"/>
<evidence type="ECO:0000256" key="2">
    <source>
        <dbReference type="ARBA" id="ARBA00001946"/>
    </source>
</evidence>
<dbReference type="PROSITE" id="PS50972">
    <property type="entry name" value="PTERIN_BINDING"/>
    <property type="match status" value="1"/>
</dbReference>
<comment type="cofactor">
    <cofactor evidence="2 10">
        <name>Mg(2+)</name>
        <dbReference type="ChEBI" id="CHEBI:18420"/>
    </cofactor>
</comment>
<accession>A0ABV5XQT6</accession>
<dbReference type="PROSITE" id="PS00793">
    <property type="entry name" value="DHPS_2"/>
    <property type="match status" value="1"/>
</dbReference>
<dbReference type="InterPro" id="IPR045031">
    <property type="entry name" value="DHP_synth-like"/>
</dbReference>
<dbReference type="EC" id="2.5.1.15" evidence="5 10"/>
<dbReference type="EMBL" id="JBHMAS010000096">
    <property type="protein sequence ID" value="MFB9784794.1"/>
    <property type="molecule type" value="Genomic_DNA"/>
</dbReference>
<keyword evidence="7 10" id="KW-0479">Metal-binding</keyword>
<evidence type="ECO:0000256" key="3">
    <source>
        <dbReference type="ARBA" id="ARBA00004763"/>
    </source>
</evidence>
<keyword evidence="8 10" id="KW-0460">Magnesium</keyword>
<organism evidence="12 13">
    <name type="scientific">Rhodococcus baikonurensis</name>
    <dbReference type="NCBI Taxonomy" id="172041"/>
    <lineage>
        <taxon>Bacteria</taxon>
        <taxon>Bacillati</taxon>
        <taxon>Actinomycetota</taxon>
        <taxon>Actinomycetes</taxon>
        <taxon>Mycobacteriales</taxon>
        <taxon>Nocardiaceae</taxon>
        <taxon>Rhodococcus</taxon>
        <taxon>Rhodococcus erythropolis group</taxon>
    </lineage>
</organism>
<evidence type="ECO:0000256" key="1">
    <source>
        <dbReference type="ARBA" id="ARBA00000012"/>
    </source>
</evidence>
<dbReference type="SUPFAM" id="SSF51717">
    <property type="entry name" value="Dihydropteroate synthetase-like"/>
    <property type="match status" value="1"/>
</dbReference>
<dbReference type="Proteomes" id="UP001589587">
    <property type="component" value="Unassembled WGS sequence"/>
</dbReference>
<sequence length="286" mass="29829">MPAAPVAGSDPARMVVMGILNVTADSFSDGGQFLDRDAAIARGLELQRIGVDIVDVGGESTRPGATRVDPKLEADRIAPVIEELVAAGIRVSVDTMRASVAAAAIEAGAGIVNDVSGGRADPDMASVVADAGVPWILMHWRSAGDYVHRGSADQYDDVVRDVRDELLSQVDLALKAGVDSSSIILDPGLGFAKNADHNWALLRALPEFNATGFPVLVGASRKRFLGSLLSDPDGNPRPPGGRETATAVVSALAAREGAWGVRVHDAQASLDAIAVVDAWNRGRERA</sequence>
<dbReference type="NCBIfam" id="TIGR01496">
    <property type="entry name" value="DHPS"/>
    <property type="match status" value="1"/>
</dbReference>
<evidence type="ECO:0000256" key="10">
    <source>
        <dbReference type="RuleBase" id="RU361205"/>
    </source>
</evidence>
<comment type="caution">
    <text evidence="12">The sequence shown here is derived from an EMBL/GenBank/DDBJ whole genome shotgun (WGS) entry which is preliminary data.</text>
</comment>
<evidence type="ECO:0000256" key="4">
    <source>
        <dbReference type="ARBA" id="ARBA00009503"/>
    </source>
</evidence>
<evidence type="ECO:0000313" key="13">
    <source>
        <dbReference type="Proteomes" id="UP001589587"/>
    </source>
</evidence>
<gene>
    <name evidence="12" type="primary">folP</name>
    <name evidence="12" type="ORF">ACFFQ6_34380</name>
</gene>
<comment type="similarity">
    <text evidence="4 10">Belongs to the DHPS family.</text>
</comment>
<evidence type="ECO:0000313" key="12">
    <source>
        <dbReference type="EMBL" id="MFB9784794.1"/>
    </source>
</evidence>
<dbReference type="CDD" id="cd00739">
    <property type="entry name" value="DHPS"/>
    <property type="match status" value="1"/>
</dbReference>
<dbReference type="Gene3D" id="3.20.20.20">
    <property type="entry name" value="Dihydropteroate synthase-like"/>
    <property type="match status" value="1"/>
</dbReference>
<feature type="domain" description="Pterin-binding" evidence="11">
    <location>
        <begin position="14"/>
        <end position="274"/>
    </location>
</feature>
<evidence type="ECO:0000256" key="6">
    <source>
        <dbReference type="ARBA" id="ARBA00022679"/>
    </source>
</evidence>
<name>A0ABV5XQT6_9NOCA</name>
<comment type="pathway">
    <text evidence="3 10">Cofactor biosynthesis; tetrahydrofolate biosynthesis; 7,8-dihydrofolate from 2-amino-4-hydroxy-6-hydroxymethyl-7,8-dihydropteridine diphosphate and 4-aminobenzoate: step 1/2.</text>
</comment>
<evidence type="ECO:0000256" key="9">
    <source>
        <dbReference type="ARBA" id="ARBA00022909"/>
    </source>
</evidence>
<evidence type="ECO:0000256" key="5">
    <source>
        <dbReference type="ARBA" id="ARBA00012458"/>
    </source>
</evidence>
<dbReference type="InterPro" id="IPR000489">
    <property type="entry name" value="Pterin-binding_dom"/>
</dbReference>
<dbReference type="RefSeq" id="WP_378377048.1">
    <property type="nucleotide sequence ID" value="NZ_JBHMAS010000096.1"/>
</dbReference>
<protein>
    <recommendedName>
        <fullName evidence="5 10">Dihydropteroate synthase</fullName>
        <shortName evidence="10">DHPS</shortName>
        <ecNumber evidence="5 10">2.5.1.15</ecNumber>
    </recommendedName>
    <alternativeName>
        <fullName evidence="10">Dihydropteroate pyrophosphorylase</fullName>
    </alternativeName>
</protein>
<evidence type="ECO:0000256" key="8">
    <source>
        <dbReference type="ARBA" id="ARBA00022842"/>
    </source>
</evidence>
<keyword evidence="9 10" id="KW-0289">Folate biosynthesis</keyword>
<dbReference type="InterPro" id="IPR011005">
    <property type="entry name" value="Dihydropteroate_synth-like_sf"/>
</dbReference>
<evidence type="ECO:0000259" key="11">
    <source>
        <dbReference type="PROSITE" id="PS50972"/>
    </source>
</evidence>
<comment type="function">
    <text evidence="10">Catalyzes the condensation of para-aminobenzoate (pABA) with 6-hydroxymethyl-7,8-dihydropterin diphosphate (DHPt-PP) to form 7,8-dihydropteroate (H2Pte), the immediate precursor of folate derivatives.</text>
</comment>
<dbReference type="InterPro" id="IPR006390">
    <property type="entry name" value="DHP_synth_dom"/>
</dbReference>
<dbReference type="GO" id="GO:0004156">
    <property type="term" value="F:dihydropteroate synthase activity"/>
    <property type="evidence" value="ECO:0007669"/>
    <property type="project" value="UniProtKB-EC"/>
</dbReference>
<keyword evidence="6 10" id="KW-0808">Transferase</keyword>
<evidence type="ECO:0000256" key="7">
    <source>
        <dbReference type="ARBA" id="ARBA00022723"/>
    </source>
</evidence>